<evidence type="ECO:0000313" key="2">
    <source>
        <dbReference type="Proteomes" id="UP000256690"/>
    </source>
</evidence>
<organism evidence="1 2">
    <name type="scientific">Aspergillus mulundensis</name>
    <dbReference type="NCBI Taxonomy" id="1810919"/>
    <lineage>
        <taxon>Eukaryota</taxon>
        <taxon>Fungi</taxon>
        <taxon>Dikarya</taxon>
        <taxon>Ascomycota</taxon>
        <taxon>Pezizomycotina</taxon>
        <taxon>Eurotiomycetes</taxon>
        <taxon>Eurotiomycetidae</taxon>
        <taxon>Eurotiales</taxon>
        <taxon>Aspergillaceae</taxon>
        <taxon>Aspergillus</taxon>
        <taxon>Aspergillus subgen. Nidulantes</taxon>
    </lineage>
</organism>
<name>A0A3D8RZ00_9EURO</name>
<sequence length="340" mass="38065">MYGLNHFATKGAAAHAARIFHGAGVPSVLVGWSAIALVGGDFLNNDVDFVVRDSQIRAAANAMVRAGFSPCADAACLAGKEDRASEIDTLSDDDYYKEEAELFFCKDRYHPVPAVHFHMPHMIILSLHRKSRLLWWIPDDHFRLEPPAHDDPYFVLSTDAARVPARDLLAWPGPEEFSHYLPTANSSGSSGPWRGLYPVKVLLATAHLKMALLCLCRDLHGTRGLDWLWFCMLYELAERQMPGQDRASARHLLEEPQLQAFWDRFRGHVDVATDYNILEPLLEYRAGLISGNKLPDLPEGSAPVTVVFVVNKQPVTDESAFQIMDKDANAFPWVFLKRNG</sequence>
<dbReference type="RefSeq" id="XP_026603784.1">
    <property type="nucleotide sequence ID" value="XM_026747952.1"/>
</dbReference>
<evidence type="ECO:0000313" key="1">
    <source>
        <dbReference type="EMBL" id="RDW79084.1"/>
    </source>
</evidence>
<comment type="caution">
    <text evidence="1">The sequence shown here is derived from an EMBL/GenBank/DDBJ whole genome shotgun (WGS) entry which is preliminary data.</text>
</comment>
<dbReference type="AlphaFoldDB" id="A0A3D8RZ00"/>
<gene>
    <name evidence="1" type="ORF">DSM5745_05936</name>
</gene>
<dbReference type="OrthoDB" id="4499271at2759"/>
<protein>
    <submittedName>
        <fullName evidence="1">Uncharacterized protein</fullName>
    </submittedName>
</protein>
<accession>A0A3D8RZ00</accession>
<dbReference type="Proteomes" id="UP000256690">
    <property type="component" value="Unassembled WGS sequence"/>
</dbReference>
<dbReference type="EMBL" id="PVWQ01000006">
    <property type="protein sequence ID" value="RDW79084.1"/>
    <property type="molecule type" value="Genomic_DNA"/>
</dbReference>
<reference evidence="1 2" key="1">
    <citation type="journal article" date="2018" name="IMA Fungus">
        <title>IMA Genome-F 9: Draft genome sequence of Annulohypoxylon stygium, Aspergillus mulundensis, Berkeleyomyces basicola (syn. Thielaviopsis basicola), Ceratocystis smalleyi, two Cercospora beticola strains, Coleophoma cylindrospora, Fusarium fracticaudum, Phialophora cf. hyalina, and Morchella septimelata.</title>
        <authorList>
            <person name="Wingfield B.D."/>
            <person name="Bills G.F."/>
            <person name="Dong Y."/>
            <person name="Huang W."/>
            <person name="Nel W.J."/>
            <person name="Swalarsk-Parry B.S."/>
            <person name="Vaghefi N."/>
            <person name="Wilken P.M."/>
            <person name="An Z."/>
            <person name="de Beer Z.W."/>
            <person name="De Vos L."/>
            <person name="Chen L."/>
            <person name="Duong T.A."/>
            <person name="Gao Y."/>
            <person name="Hammerbacher A."/>
            <person name="Kikkert J.R."/>
            <person name="Li Y."/>
            <person name="Li H."/>
            <person name="Li K."/>
            <person name="Li Q."/>
            <person name="Liu X."/>
            <person name="Ma X."/>
            <person name="Naidoo K."/>
            <person name="Pethybridge S.J."/>
            <person name="Sun J."/>
            <person name="Steenkamp E.T."/>
            <person name="van der Nest M.A."/>
            <person name="van Wyk S."/>
            <person name="Wingfield M.J."/>
            <person name="Xiong C."/>
            <person name="Yue Q."/>
            <person name="Zhang X."/>
        </authorList>
    </citation>
    <scope>NUCLEOTIDE SEQUENCE [LARGE SCALE GENOMIC DNA]</scope>
    <source>
        <strain evidence="1 2">DSM 5745</strain>
    </source>
</reference>
<dbReference type="GeneID" id="38116306"/>
<proteinExistence type="predicted"/>
<keyword evidence="2" id="KW-1185">Reference proteome</keyword>